<feature type="domain" description="Rhodopsin" evidence="7">
    <location>
        <begin position="35"/>
        <end position="280"/>
    </location>
</feature>
<dbReference type="AlphaFoldDB" id="A0A9Q0ATZ1"/>
<keyword evidence="4 6" id="KW-0472">Membrane</keyword>
<sequence>MSISVADFPPGTENNLPMRIGCYVLFALCTIPVLLRIYVRTFRSRKIGLDDGFVLAAWVSEIVVIVSVKLQFDSGIGWHASDLMKLPNGAELLSRMVLWPWAAQFLYFFQLGCIKSSVVSLYIRLAVTPMQVRILWITLIIIFGQGLSSSLVVAGFICRPLSIVWDSSQGQFGGPQCMNILAFNYYNAAFFILSDLFLVVAPILVWTSYCGSQIQVALSVMFSLGSLAIGGTIARQVTNAIAINNTSDFTWYWAAAELSSVLESSLGIVFICVPAVAPLFGTMRGSPSKESEEGIDLEDPKCPATFGKLGRQTRAQPGDETLLHETQITISSNDSDVAFQNSICETDGCASHSQ</sequence>
<feature type="transmembrane region" description="Helical" evidence="6">
    <location>
        <begin position="92"/>
        <end position="113"/>
    </location>
</feature>
<comment type="caution">
    <text evidence="8">The sequence shown here is derived from an EMBL/GenBank/DDBJ whole genome shotgun (WGS) entry which is preliminary data.</text>
</comment>
<feature type="transmembrane region" description="Helical" evidence="6">
    <location>
        <begin position="188"/>
        <end position="209"/>
    </location>
</feature>
<organism evidence="8 9">
    <name type="scientific">Neoarthrinium moseri</name>
    <dbReference type="NCBI Taxonomy" id="1658444"/>
    <lineage>
        <taxon>Eukaryota</taxon>
        <taxon>Fungi</taxon>
        <taxon>Dikarya</taxon>
        <taxon>Ascomycota</taxon>
        <taxon>Pezizomycotina</taxon>
        <taxon>Sordariomycetes</taxon>
        <taxon>Xylariomycetidae</taxon>
        <taxon>Amphisphaeriales</taxon>
        <taxon>Apiosporaceae</taxon>
        <taxon>Neoarthrinium</taxon>
    </lineage>
</organism>
<reference evidence="8" key="1">
    <citation type="submission" date="2021-03" db="EMBL/GenBank/DDBJ databases">
        <title>Revisited historic fungal species revealed as producer of novel bioactive compounds through whole genome sequencing and comparative genomics.</title>
        <authorList>
            <person name="Vignolle G.A."/>
            <person name="Hochenegger N."/>
            <person name="Mach R.L."/>
            <person name="Mach-Aigner A.R."/>
            <person name="Javad Rahimi M."/>
            <person name="Salim K.A."/>
            <person name="Chan C.M."/>
            <person name="Lim L.B.L."/>
            <person name="Cai F."/>
            <person name="Druzhinina I.S."/>
            <person name="U'Ren J.M."/>
            <person name="Derntl C."/>
        </authorList>
    </citation>
    <scope>NUCLEOTIDE SEQUENCE</scope>
    <source>
        <strain evidence="8">TUCIM 5799</strain>
    </source>
</reference>
<dbReference type="PANTHER" id="PTHR33048">
    <property type="entry name" value="PTH11-LIKE INTEGRAL MEMBRANE PROTEIN (AFU_ORTHOLOGUE AFUA_5G11245)"/>
    <property type="match status" value="1"/>
</dbReference>
<keyword evidence="2 6" id="KW-0812">Transmembrane</keyword>
<dbReference type="GO" id="GO:0016020">
    <property type="term" value="C:membrane"/>
    <property type="evidence" value="ECO:0007669"/>
    <property type="project" value="UniProtKB-SubCell"/>
</dbReference>
<evidence type="ECO:0000313" key="9">
    <source>
        <dbReference type="Proteomes" id="UP000829685"/>
    </source>
</evidence>
<evidence type="ECO:0000256" key="6">
    <source>
        <dbReference type="SAM" id="Phobius"/>
    </source>
</evidence>
<comment type="similarity">
    <text evidence="5">Belongs to the SAT4 family.</text>
</comment>
<evidence type="ECO:0000256" key="4">
    <source>
        <dbReference type="ARBA" id="ARBA00023136"/>
    </source>
</evidence>
<comment type="subcellular location">
    <subcellularLocation>
        <location evidence="1">Membrane</location>
        <topology evidence="1">Multi-pass membrane protein</topology>
    </subcellularLocation>
</comment>
<dbReference type="Pfam" id="PF20684">
    <property type="entry name" value="Fung_rhodopsin"/>
    <property type="match status" value="1"/>
</dbReference>
<dbReference type="InterPro" id="IPR049326">
    <property type="entry name" value="Rhodopsin_dom_fungi"/>
</dbReference>
<evidence type="ECO:0000256" key="2">
    <source>
        <dbReference type="ARBA" id="ARBA00022692"/>
    </source>
</evidence>
<feature type="transmembrane region" description="Helical" evidence="6">
    <location>
        <begin position="258"/>
        <end position="280"/>
    </location>
</feature>
<dbReference type="PANTHER" id="PTHR33048:SF131">
    <property type="entry name" value="INTEGRAL MEMBRANE PROTEIN"/>
    <property type="match status" value="1"/>
</dbReference>
<gene>
    <name evidence="8" type="ORF">JX265_000767</name>
</gene>
<proteinExistence type="inferred from homology"/>
<evidence type="ECO:0000259" key="7">
    <source>
        <dbReference type="Pfam" id="PF20684"/>
    </source>
</evidence>
<feature type="transmembrane region" description="Helical" evidence="6">
    <location>
        <begin position="216"/>
        <end position="238"/>
    </location>
</feature>
<dbReference type="EMBL" id="JAFIMR010000002">
    <property type="protein sequence ID" value="KAI1880527.1"/>
    <property type="molecule type" value="Genomic_DNA"/>
</dbReference>
<dbReference type="Proteomes" id="UP000829685">
    <property type="component" value="Unassembled WGS sequence"/>
</dbReference>
<evidence type="ECO:0000256" key="3">
    <source>
        <dbReference type="ARBA" id="ARBA00022989"/>
    </source>
</evidence>
<feature type="transmembrane region" description="Helical" evidence="6">
    <location>
        <begin position="134"/>
        <end position="157"/>
    </location>
</feature>
<feature type="transmembrane region" description="Helical" evidence="6">
    <location>
        <begin position="51"/>
        <end position="72"/>
    </location>
</feature>
<evidence type="ECO:0000313" key="8">
    <source>
        <dbReference type="EMBL" id="KAI1880527.1"/>
    </source>
</evidence>
<accession>A0A9Q0ATZ1</accession>
<evidence type="ECO:0000256" key="1">
    <source>
        <dbReference type="ARBA" id="ARBA00004141"/>
    </source>
</evidence>
<protein>
    <recommendedName>
        <fullName evidence="7">Rhodopsin domain-containing protein</fullName>
    </recommendedName>
</protein>
<keyword evidence="9" id="KW-1185">Reference proteome</keyword>
<name>A0A9Q0ATZ1_9PEZI</name>
<keyword evidence="3 6" id="KW-1133">Transmembrane helix</keyword>
<evidence type="ECO:0000256" key="5">
    <source>
        <dbReference type="ARBA" id="ARBA00038359"/>
    </source>
</evidence>
<dbReference type="InterPro" id="IPR052337">
    <property type="entry name" value="SAT4-like"/>
</dbReference>
<feature type="transmembrane region" description="Helical" evidence="6">
    <location>
        <begin position="20"/>
        <end position="39"/>
    </location>
</feature>